<evidence type="ECO:0000313" key="5">
    <source>
        <dbReference type="Proteomes" id="UP001521184"/>
    </source>
</evidence>
<dbReference type="InterPro" id="IPR034113">
    <property type="entry name" value="SCP_GAPR1-like"/>
</dbReference>
<feature type="signal peptide" evidence="2">
    <location>
        <begin position="1"/>
        <end position="17"/>
    </location>
</feature>
<evidence type="ECO:0000256" key="1">
    <source>
        <dbReference type="SAM" id="MobiDB-lite"/>
    </source>
</evidence>
<dbReference type="SUPFAM" id="SSF55797">
    <property type="entry name" value="PR-1-like"/>
    <property type="match status" value="1"/>
</dbReference>
<dbReference type="InterPro" id="IPR001283">
    <property type="entry name" value="CRISP-related"/>
</dbReference>
<protein>
    <submittedName>
        <fullName evidence="4">Sterol-binding protein</fullName>
    </submittedName>
</protein>
<proteinExistence type="predicted"/>
<organism evidence="4 5">
    <name type="scientific">Diplodia intermedia</name>
    <dbReference type="NCBI Taxonomy" id="856260"/>
    <lineage>
        <taxon>Eukaryota</taxon>
        <taxon>Fungi</taxon>
        <taxon>Dikarya</taxon>
        <taxon>Ascomycota</taxon>
        <taxon>Pezizomycotina</taxon>
        <taxon>Dothideomycetes</taxon>
        <taxon>Dothideomycetes incertae sedis</taxon>
        <taxon>Botryosphaeriales</taxon>
        <taxon>Botryosphaeriaceae</taxon>
        <taxon>Diplodia</taxon>
    </lineage>
</organism>
<dbReference type="Gene3D" id="3.40.33.10">
    <property type="entry name" value="CAP"/>
    <property type="match status" value="1"/>
</dbReference>
<dbReference type="InterPro" id="IPR035940">
    <property type="entry name" value="CAP_sf"/>
</dbReference>
<feature type="domain" description="SCP" evidence="3">
    <location>
        <begin position="92"/>
        <end position="220"/>
    </location>
</feature>
<feature type="chain" id="PRO_5045601331" evidence="2">
    <location>
        <begin position="18"/>
        <end position="233"/>
    </location>
</feature>
<evidence type="ECO:0000256" key="2">
    <source>
        <dbReference type="SAM" id="SignalP"/>
    </source>
</evidence>
<dbReference type="SMART" id="SM00198">
    <property type="entry name" value="SCP"/>
    <property type="match status" value="1"/>
</dbReference>
<dbReference type="PRINTS" id="PR00837">
    <property type="entry name" value="V5TPXLIKE"/>
</dbReference>
<name>A0ABR3TH17_9PEZI</name>
<reference evidence="4 5" key="1">
    <citation type="journal article" date="2023" name="Plant Dis.">
        <title>First Report of Diplodia intermedia Causing Canker and Dieback Diseases on Apple Trees in Canada.</title>
        <authorList>
            <person name="Ellouze W."/>
            <person name="Ilyukhin E."/>
            <person name="Sulman M."/>
            <person name="Ali S."/>
        </authorList>
    </citation>
    <scope>NUCLEOTIDE SEQUENCE [LARGE SCALE GENOMIC DNA]</scope>
    <source>
        <strain evidence="4 5">M45-28</strain>
    </source>
</reference>
<sequence length="233" mass="24194">MRFSTVTVASLATLAVASPVNRRAAQPSGTVSTMPSWVCDYWPSACSGNSSSSSGAATTPVPTPVTEESSSSTTSAGNASATSSAAGSSSGSSGNEWVTLHNDYRAKHVDTGSLVWDETLAAGAKEHSEKCVFEHSSSGGDYGENLGMGTGLTAQQTVDMWYAEIDDYGSYWGKDDVPMSVMHFTQVVWKTTTKVGCGVASCSDGNLVTCRYQEAGNMLGTFATNVGELKSSS</sequence>
<keyword evidence="2" id="KW-0732">Signal</keyword>
<dbReference type="PANTHER" id="PTHR10334">
    <property type="entry name" value="CYSTEINE-RICH SECRETORY PROTEIN-RELATED"/>
    <property type="match status" value="1"/>
</dbReference>
<dbReference type="EMBL" id="JAKEKT020000074">
    <property type="protein sequence ID" value="KAL1638777.1"/>
    <property type="molecule type" value="Genomic_DNA"/>
</dbReference>
<feature type="region of interest" description="Disordered" evidence="1">
    <location>
        <begin position="51"/>
        <end position="92"/>
    </location>
</feature>
<dbReference type="CDD" id="cd05382">
    <property type="entry name" value="CAP_GAPR1-like"/>
    <property type="match status" value="1"/>
</dbReference>
<evidence type="ECO:0000259" key="3">
    <source>
        <dbReference type="SMART" id="SM00198"/>
    </source>
</evidence>
<evidence type="ECO:0000313" key="4">
    <source>
        <dbReference type="EMBL" id="KAL1638777.1"/>
    </source>
</evidence>
<comment type="caution">
    <text evidence="4">The sequence shown here is derived from an EMBL/GenBank/DDBJ whole genome shotgun (WGS) entry which is preliminary data.</text>
</comment>
<accession>A0ABR3TH17</accession>
<keyword evidence="5" id="KW-1185">Reference proteome</keyword>
<dbReference type="Pfam" id="PF00188">
    <property type="entry name" value="CAP"/>
    <property type="match status" value="1"/>
</dbReference>
<dbReference type="InterPro" id="IPR014044">
    <property type="entry name" value="CAP_dom"/>
</dbReference>
<gene>
    <name evidence="4" type="primary">PRY1</name>
    <name evidence="4" type="ORF">SLS58_008591</name>
</gene>
<dbReference type="Proteomes" id="UP001521184">
    <property type="component" value="Unassembled WGS sequence"/>
</dbReference>